<dbReference type="HOGENOM" id="CLU_2477437_0_0_4"/>
<feature type="region of interest" description="Disordered" evidence="1">
    <location>
        <begin position="82"/>
        <end position="104"/>
    </location>
</feature>
<dbReference type="AlphaFoldDB" id="A0A0H2WCA8"/>
<dbReference type="EMBL" id="CP000011">
    <property type="protein sequence ID" value="AAU46763.1"/>
    <property type="molecule type" value="Genomic_DNA"/>
</dbReference>
<evidence type="ECO:0000256" key="1">
    <source>
        <dbReference type="SAM" id="MobiDB-lite"/>
    </source>
</evidence>
<proteinExistence type="predicted"/>
<reference evidence="2 3" key="1">
    <citation type="journal article" date="2004" name="Proc. Natl. Acad. Sci. U.S.A.">
        <title>Structural flexibility in the Burkholderia mallei genome.</title>
        <authorList>
            <person name="Nierman W.C."/>
            <person name="DeShazer D."/>
            <person name="Kim H.S."/>
            <person name="Tettelin H."/>
            <person name="Nelson K.E."/>
            <person name="Feldblyum T."/>
            <person name="Ulrich R.L."/>
            <person name="Ronning C.M."/>
            <person name="Brinkac L.M."/>
            <person name="Daugherty S.C."/>
            <person name="Davidsen T.D."/>
            <person name="Deboy R.T."/>
            <person name="Dimitrov G."/>
            <person name="Dodson R.J."/>
            <person name="Durkin A.S."/>
            <person name="Gwinn M.L."/>
            <person name="Haft D.H."/>
            <person name="Khouri H."/>
            <person name="Kolonay J.F."/>
            <person name="Madupu R."/>
            <person name="Mohammoud Y."/>
            <person name="Nelson W.C."/>
            <person name="Radune D."/>
            <person name="Romero C.M."/>
            <person name="Sarria S."/>
            <person name="Selengut J."/>
            <person name="Shamblin C."/>
            <person name="Sullivan S.A."/>
            <person name="White O."/>
            <person name="Yu Y."/>
            <person name="Zafar N."/>
            <person name="Zhou L."/>
            <person name="Fraser C.M."/>
        </authorList>
    </citation>
    <scope>NUCLEOTIDE SEQUENCE [LARGE SCALE GENOMIC DNA]</scope>
    <source>
        <strain evidence="2 3">ATCC 23344</strain>
    </source>
</reference>
<name>A0A0H2WCA8_BURMA</name>
<dbReference type="KEGG" id="bma:BMAA0871"/>
<organism evidence="2 3">
    <name type="scientific">Burkholderia mallei (strain ATCC 23344)</name>
    <dbReference type="NCBI Taxonomy" id="243160"/>
    <lineage>
        <taxon>Bacteria</taxon>
        <taxon>Pseudomonadati</taxon>
        <taxon>Pseudomonadota</taxon>
        <taxon>Betaproteobacteria</taxon>
        <taxon>Burkholderiales</taxon>
        <taxon>Burkholderiaceae</taxon>
        <taxon>Burkholderia</taxon>
        <taxon>pseudomallei group</taxon>
    </lineage>
</organism>
<accession>A0A0H2WCA8</accession>
<protein>
    <submittedName>
        <fullName evidence="2">Uncharacterized protein</fullName>
    </submittedName>
</protein>
<evidence type="ECO:0000313" key="2">
    <source>
        <dbReference type="EMBL" id="AAU46763.1"/>
    </source>
</evidence>
<dbReference type="Proteomes" id="UP000006693">
    <property type="component" value="Chromosome 2"/>
</dbReference>
<evidence type="ECO:0000313" key="3">
    <source>
        <dbReference type="Proteomes" id="UP000006693"/>
    </source>
</evidence>
<sequence length="104" mass="11501">MGFVSSLKPRQYGAFLCLRTGCATRCCRAELQRIAVGFQRTDALLELNDIARRRQIGFTALAFRGFKPVAQLFDDVGKHVGSPRKVRSPGESMSGISRIGLTRL</sequence>
<gene>
    <name evidence="2" type="ordered locus">BMAA0871</name>
</gene>
<keyword evidence="3" id="KW-1185">Reference proteome</keyword>